<keyword evidence="5" id="KW-0813">Transport</keyword>
<dbReference type="PANTHER" id="PTHR43649">
    <property type="entry name" value="ARABINOSE-BINDING PROTEIN-RELATED"/>
    <property type="match status" value="1"/>
</dbReference>
<evidence type="ECO:0000256" key="5">
    <source>
        <dbReference type="ARBA" id="ARBA00022448"/>
    </source>
</evidence>
<evidence type="ECO:0000256" key="6">
    <source>
        <dbReference type="ARBA" id="ARBA00022729"/>
    </source>
</evidence>
<keyword evidence="6 8" id="KW-0732">Signal</keyword>
<keyword evidence="10" id="KW-1185">Reference proteome</keyword>
<sequence length="449" mass="49754">MKFRMTAMAAGVALALGAAPGAQAQGSQRQDFTMWYGLTGQLSEAVQQVCKRFNDSQDQYRITCTSQGEYDKNLQNTIAAFRAGQQPTITQVYDIGTLDLMLSGQYVPARELMQGQGHQIDWNNYIKPIANYYATSKGEMLSFPFNSSTAVMYWNRAEGKKVGQETPPATWEELHAALGKMKAAGKSCPLALDFDSWVVFEQFASAHNIPVASKDNGYGGLDAEYVFAQQPLMRQHLNNLHNWYKEGLAGIRTREGGQNVVAAFASGDCAVAFASIANHQTIMRSQTEGLDWTPALIPMYEGHQRFNTRVGGASLWALKGRPEAEYKGAAAFFAFIAQPESEVFWSTITGYVPVTRAGYDRMVQEGFFKKPENVGREVAMESLLLENQSPLTSGLRLGNGTQFRALYANEMQAAFSGQKTMDQAIDAMQTQGNQFLRRFQQTYRGKTLP</sequence>
<dbReference type="EMBL" id="JBHRTN010000018">
    <property type="protein sequence ID" value="MFC3126274.1"/>
    <property type="molecule type" value="Genomic_DNA"/>
</dbReference>
<dbReference type="Gene3D" id="3.40.190.10">
    <property type="entry name" value="Periplasmic binding protein-like II"/>
    <property type="match status" value="2"/>
</dbReference>
<dbReference type="PANTHER" id="PTHR43649:SF31">
    <property type="entry name" value="SN-GLYCEROL-3-PHOSPHATE-BINDING PERIPLASMIC PROTEIN UGPB"/>
    <property type="match status" value="1"/>
</dbReference>
<gene>
    <name evidence="9" type="ORF">ACFOD4_14495</name>
</gene>
<dbReference type="RefSeq" id="WP_379597494.1">
    <property type="nucleotide sequence ID" value="NZ_JBHRTN010000018.1"/>
</dbReference>
<comment type="subcellular location">
    <subcellularLocation>
        <location evidence="1">Periplasm</location>
    </subcellularLocation>
</comment>
<feature type="signal peptide" evidence="8">
    <location>
        <begin position="1"/>
        <end position="24"/>
    </location>
</feature>
<evidence type="ECO:0000256" key="4">
    <source>
        <dbReference type="ARBA" id="ARBA00017470"/>
    </source>
</evidence>
<dbReference type="Pfam" id="PF13416">
    <property type="entry name" value="SBP_bac_8"/>
    <property type="match status" value="1"/>
</dbReference>
<dbReference type="InterPro" id="IPR050490">
    <property type="entry name" value="Bact_solute-bd_prot1"/>
</dbReference>
<organism evidence="9 10">
    <name type="scientific">Teichococcus globiformis</name>
    <dbReference type="NCBI Taxonomy" id="2307229"/>
    <lineage>
        <taxon>Bacteria</taxon>
        <taxon>Pseudomonadati</taxon>
        <taxon>Pseudomonadota</taxon>
        <taxon>Alphaproteobacteria</taxon>
        <taxon>Acetobacterales</taxon>
        <taxon>Roseomonadaceae</taxon>
        <taxon>Roseomonas</taxon>
    </lineage>
</organism>
<evidence type="ECO:0000256" key="8">
    <source>
        <dbReference type="SAM" id="SignalP"/>
    </source>
</evidence>
<name>A0ABV7G0S7_9PROT</name>
<evidence type="ECO:0000256" key="1">
    <source>
        <dbReference type="ARBA" id="ARBA00004418"/>
    </source>
</evidence>
<dbReference type="InterPro" id="IPR006059">
    <property type="entry name" value="SBP"/>
</dbReference>
<feature type="chain" id="PRO_5045219307" description="sn-glycerol-3-phosphate-binding periplasmic protein UgpB" evidence="8">
    <location>
        <begin position="25"/>
        <end position="449"/>
    </location>
</feature>
<evidence type="ECO:0000313" key="9">
    <source>
        <dbReference type="EMBL" id="MFC3126274.1"/>
    </source>
</evidence>
<comment type="subunit">
    <text evidence="3">The complex is composed of two ATP-binding proteins (UgpC), two transmembrane proteins (UgpA and UgpE) and a solute-binding protein (UgpB).</text>
</comment>
<comment type="similarity">
    <text evidence="2">Belongs to the bacterial solute-binding protein 1 family.</text>
</comment>
<protein>
    <recommendedName>
        <fullName evidence="4">sn-glycerol-3-phosphate-binding periplasmic protein UgpB</fullName>
    </recommendedName>
</protein>
<comment type="function">
    <text evidence="7">Part of the ABC transporter complex UgpBAEC involved in sn-glycerol-3-phosphate (G3P) import. Binds G3P.</text>
</comment>
<dbReference type="Proteomes" id="UP001595593">
    <property type="component" value="Unassembled WGS sequence"/>
</dbReference>
<evidence type="ECO:0000256" key="7">
    <source>
        <dbReference type="ARBA" id="ARBA00034473"/>
    </source>
</evidence>
<comment type="caution">
    <text evidence="9">The sequence shown here is derived from an EMBL/GenBank/DDBJ whole genome shotgun (WGS) entry which is preliminary data.</text>
</comment>
<proteinExistence type="inferred from homology"/>
<evidence type="ECO:0000256" key="3">
    <source>
        <dbReference type="ARBA" id="ARBA00011557"/>
    </source>
</evidence>
<reference evidence="10" key="1">
    <citation type="journal article" date="2019" name="Int. J. Syst. Evol. Microbiol.">
        <title>The Global Catalogue of Microorganisms (GCM) 10K type strain sequencing project: providing services to taxonomists for standard genome sequencing and annotation.</title>
        <authorList>
            <consortium name="The Broad Institute Genomics Platform"/>
            <consortium name="The Broad Institute Genome Sequencing Center for Infectious Disease"/>
            <person name="Wu L."/>
            <person name="Ma J."/>
        </authorList>
    </citation>
    <scope>NUCLEOTIDE SEQUENCE [LARGE SCALE GENOMIC DNA]</scope>
    <source>
        <strain evidence="10">KCTC 52094</strain>
    </source>
</reference>
<evidence type="ECO:0000313" key="10">
    <source>
        <dbReference type="Proteomes" id="UP001595593"/>
    </source>
</evidence>
<evidence type="ECO:0000256" key="2">
    <source>
        <dbReference type="ARBA" id="ARBA00008520"/>
    </source>
</evidence>
<dbReference type="SUPFAM" id="SSF53850">
    <property type="entry name" value="Periplasmic binding protein-like II"/>
    <property type="match status" value="1"/>
</dbReference>
<accession>A0ABV7G0S7</accession>